<dbReference type="RefSeq" id="XP_001806592.1">
    <property type="nucleotide sequence ID" value="XM_001806540.1"/>
</dbReference>
<feature type="region of interest" description="Disordered" evidence="1">
    <location>
        <begin position="541"/>
        <end position="572"/>
    </location>
</feature>
<dbReference type="AlphaFoldDB" id="Q0TVI6"/>
<feature type="region of interest" description="Disordered" evidence="1">
    <location>
        <begin position="103"/>
        <end position="195"/>
    </location>
</feature>
<accession>Q0TVI6</accession>
<dbReference type="KEGG" id="pno:SNOG_16478"/>
<organism evidence="2 3">
    <name type="scientific">Phaeosphaeria nodorum (strain SN15 / ATCC MYA-4574 / FGSC 10173)</name>
    <name type="common">Glume blotch fungus</name>
    <name type="synonym">Parastagonospora nodorum</name>
    <dbReference type="NCBI Taxonomy" id="321614"/>
    <lineage>
        <taxon>Eukaryota</taxon>
        <taxon>Fungi</taxon>
        <taxon>Dikarya</taxon>
        <taxon>Ascomycota</taxon>
        <taxon>Pezizomycotina</taxon>
        <taxon>Dothideomycetes</taxon>
        <taxon>Pleosporomycetidae</taxon>
        <taxon>Pleosporales</taxon>
        <taxon>Pleosporineae</taxon>
        <taxon>Phaeosphaeriaceae</taxon>
        <taxon>Parastagonospora</taxon>
    </lineage>
</organism>
<dbReference type="GeneID" id="5983524"/>
<dbReference type="STRING" id="321614.Q0TVI6"/>
<dbReference type="InParanoid" id="Q0TVI6"/>
<dbReference type="EMBL" id="CH445372">
    <property type="protein sequence ID" value="EAT76176.1"/>
    <property type="molecule type" value="Genomic_DNA"/>
</dbReference>
<feature type="compositionally biased region" description="Basic residues" evidence="1">
    <location>
        <begin position="184"/>
        <end position="193"/>
    </location>
</feature>
<dbReference type="VEuPathDB" id="FungiDB:JI435_164780"/>
<evidence type="ECO:0000313" key="2">
    <source>
        <dbReference type="EMBL" id="EAT76176.1"/>
    </source>
</evidence>
<proteinExistence type="predicted"/>
<feature type="compositionally biased region" description="Low complexity" evidence="1">
    <location>
        <begin position="127"/>
        <end position="138"/>
    </location>
</feature>
<reference evidence="3" key="1">
    <citation type="journal article" date="2007" name="Plant Cell">
        <title>Dothideomycete-plant interactions illuminated by genome sequencing and EST analysis of the wheat pathogen Stagonospora nodorum.</title>
        <authorList>
            <person name="Hane J.K."/>
            <person name="Lowe R.G."/>
            <person name="Solomon P.S."/>
            <person name="Tan K.C."/>
            <person name="Schoch C.L."/>
            <person name="Spatafora J.W."/>
            <person name="Crous P.W."/>
            <person name="Kodira C."/>
            <person name="Birren B.W."/>
            <person name="Galagan J.E."/>
            <person name="Torriani S.F."/>
            <person name="McDonald B.A."/>
            <person name="Oliver R.P."/>
        </authorList>
    </citation>
    <scope>NUCLEOTIDE SEQUENCE [LARGE SCALE GENOMIC DNA]</scope>
    <source>
        <strain evidence="3">SN15 / ATCC MYA-4574 / FGSC 10173</strain>
    </source>
</reference>
<evidence type="ECO:0000313" key="3">
    <source>
        <dbReference type="Proteomes" id="UP000001055"/>
    </source>
</evidence>
<name>Q0TVI6_PHANO</name>
<dbReference type="Proteomes" id="UP000001055">
    <property type="component" value="Unassembled WGS sequence"/>
</dbReference>
<gene>
    <name evidence="2" type="ORF">SNOG_16478</name>
</gene>
<feature type="region of interest" description="Disordered" evidence="1">
    <location>
        <begin position="70"/>
        <end position="89"/>
    </location>
</feature>
<sequence length="572" mass="61413">MTFYHDNTLTMMGLDSSPLDFLYAPSSSKRTYSEMSQGEMMSPSWLDFHNVGLASSSSSGELQQVNAFQGGSGETYHLGNSQGGVPSNEDVSLPANYEHEIPGLDSAANEATDDTTDIAPGASANTGAEYGPAAGEGARTICKQEEEETQVSLTPYGGSEYDESEYDGHRRSKVPKLNKDGVPRKPRQPRPKLLKWDDNDWKNVALGLVWACGENGIQIPFDQASQVVSESCTAGALQQALLKLRGKQIAEGFQIPSLRMAWTRKNKNGTFTTSTANPNLLQGTEKNLIPKKRPTRFIGTQTLMVVLKRAYIDADRARLAFPHNLTNAQRVNEGIQQVNEAAQQVHEVAQQANETAQQATATFPVSPIGTLNRGFLQATGGFAFQPSLGYPMVATNATTGAFYHDPQPQTSPGTGPFDQPFRMPIAPAQLGTVYEENEDENLMHGLPMSPTPNVFGAARRHRRNAPSILNMASLSGATVPSNASYSAPATPFMFGGRIKLGDQNVVWGKGIVDESGIINADHAIPVPNYKGTSHMIGFNNEFRRDGPGGGGNGISDNANSPGSNSHGGGMVH</sequence>
<evidence type="ECO:0000256" key="1">
    <source>
        <dbReference type="SAM" id="MobiDB-lite"/>
    </source>
</evidence>
<feature type="compositionally biased region" description="Polar residues" evidence="1">
    <location>
        <begin position="554"/>
        <end position="564"/>
    </location>
</feature>
<protein>
    <submittedName>
        <fullName evidence="2">Uncharacterized protein</fullName>
    </submittedName>
</protein>